<keyword evidence="1" id="KW-0812">Transmembrane</keyword>
<evidence type="ECO:0000313" key="2">
    <source>
        <dbReference type="EMBL" id="MBB4650477.1"/>
    </source>
</evidence>
<evidence type="ECO:0000313" key="3">
    <source>
        <dbReference type="Proteomes" id="UP000539538"/>
    </source>
</evidence>
<keyword evidence="3" id="KW-1185">Reference proteome</keyword>
<name>A0ABR6L0Z5_9HYPH</name>
<dbReference type="Proteomes" id="UP000539538">
    <property type="component" value="Unassembled WGS sequence"/>
</dbReference>
<feature type="transmembrane region" description="Helical" evidence="1">
    <location>
        <begin position="24"/>
        <end position="43"/>
    </location>
</feature>
<protein>
    <recommendedName>
        <fullName evidence="4">CopL family metal-binding regulatory protein</fullName>
    </recommendedName>
</protein>
<evidence type="ECO:0008006" key="4">
    <source>
        <dbReference type="Google" id="ProtNLM"/>
    </source>
</evidence>
<gene>
    <name evidence="2" type="ORF">GGQ99_002232</name>
</gene>
<keyword evidence="1" id="KW-1133">Transmembrane helix</keyword>
<evidence type="ECO:0000256" key="1">
    <source>
        <dbReference type="SAM" id="Phobius"/>
    </source>
</evidence>
<organism evidence="2 3">
    <name type="scientific">Aminobacter niigataensis</name>
    <dbReference type="NCBI Taxonomy" id="83265"/>
    <lineage>
        <taxon>Bacteria</taxon>
        <taxon>Pseudomonadati</taxon>
        <taxon>Pseudomonadota</taxon>
        <taxon>Alphaproteobacteria</taxon>
        <taxon>Hyphomicrobiales</taxon>
        <taxon>Phyllobacteriaceae</taxon>
        <taxon>Aminobacter</taxon>
    </lineage>
</organism>
<comment type="caution">
    <text evidence="2">The sequence shown here is derived from an EMBL/GenBank/DDBJ whole genome shotgun (WGS) entry which is preliminary data.</text>
</comment>
<sequence length="140" mass="14995">MACDDGFVMSSIPKIVHFHASWRLVRNVVSAIVLVLITMLYGLPLDRAEAAGTNIGAQPVTTGQAEVIAAPDGCLPSLDRCTGETSDEHSTSTHCLGDCPAWQAHDELAAPIHTMLRKRLPDPMPRRVASASFLRPPIAA</sequence>
<keyword evidence="1" id="KW-0472">Membrane</keyword>
<dbReference type="EMBL" id="JACHOT010000002">
    <property type="protein sequence ID" value="MBB4650477.1"/>
    <property type="molecule type" value="Genomic_DNA"/>
</dbReference>
<proteinExistence type="predicted"/>
<accession>A0ABR6L0Z5</accession>
<dbReference type="RefSeq" id="WP_183262570.1">
    <property type="nucleotide sequence ID" value="NZ_BAAAVZ010000002.1"/>
</dbReference>
<reference evidence="2 3" key="1">
    <citation type="submission" date="2020-08" db="EMBL/GenBank/DDBJ databases">
        <title>Genomic Encyclopedia of Type Strains, Phase IV (KMG-IV): sequencing the most valuable type-strain genomes for metagenomic binning, comparative biology and taxonomic classification.</title>
        <authorList>
            <person name="Goeker M."/>
        </authorList>
    </citation>
    <scope>NUCLEOTIDE SEQUENCE [LARGE SCALE GENOMIC DNA]</scope>
    <source>
        <strain evidence="2 3">DSM 7050</strain>
    </source>
</reference>